<dbReference type="GeneID" id="89687341"/>
<name>A0ABS7FC84_9NEIS</name>
<keyword evidence="2" id="KW-1185">Reference proteome</keyword>
<organism evidence="1 2">
    <name type="scientific">Chromobacterium subtsugae</name>
    <dbReference type="NCBI Taxonomy" id="251747"/>
    <lineage>
        <taxon>Bacteria</taxon>
        <taxon>Pseudomonadati</taxon>
        <taxon>Pseudomonadota</taxon>
        <taxon>Betaproteobacteria</taxon>
        <taxon>Neisseriales</taxon>
        <taxon>Chromobacteriaceae</taxon>
        <taxon>Chromobacterium</taxon>
    </lineage>
</organism>
<dbReference type="InterPro" id="IPR018669">
    <property type="entry name" value="Toxin_HigB"/>
</dbReference>
<dbReference type="Pfam" id="PF09907">
    <property type="entry name" value="HigB_toxin"/>
    <property type="match status" value="1"/>
</dbReference>
<dbReference type="Proteomes" id="UP000711178">
    <property type="component" value="Unassembled WGS sequence"/>
</dbReference>
<evidence type="ECO:0000313" key="2">
    <source>
        <dbReference type="Proteomes" id="UP000711178"/>
    </source>
</evidence>
<gene>
    <name evidence="1" type="ORF">KIF53_08570</name>
</gene>
<protein>
    <submittedName>
        <fullName evidence="1">Type II toxin-antitoxin system HigB family toxin</fullName>
    </submittedName>
</protein>
<reference evidence="1 2" key="1">
    <citation type="submission" date="2021-05" db="EMBL/GenBank/DDBJ databases">
        <title>Draft Whole Genome Sequencing Of Biosensor Chromobacterium violaceum Strain CV026 Reveals A Regulatory RNA In Chromobacterium violaceum Phenotype Regulatory Network.</title>
        <authorList>
            <person name="Hong K.W."/>
            <person name="Chan K.G."/>
            <person name="Chang C.-Y."/>
        </authorList>
    </citation>
    <scope>NUCLEOTIDE SEQUENCE [LARGE SCALE GENOMIC DNA]</scope>
    <source>
        <strain evidence="1 2">ATCC 31532</strain>
    </source>
</reference>
<sequence length="117" mass="14070">MRTFLYDHKNPCKYLNLRYDDAMRLISNKKLLDFSTHHPSARIQLQAWRRIIEKNSFANHSELKNTFNSVDKVDELYVFNIGGNKYRLIAFVMFKKQTIYVKHILTHREYDQGGWKS</sequence>
<evidence type="ECO:0000313" key="1">
    <source>
        <dbReference type="EMBL" id="MBW8287682.1"/>
    </source>
</evidence>
<comment type="caution">
    <text evidence="1">The sequence shown here is derived from an EMBL/GenBank/DDBJ whole genome shotgun (WGS) entry which is preliminary data.</text>
</comment>
<dbReference type="RefSeq" id="WP_197465990.1">
    <property type="nucleotide sequence ID" value="NZ_CP142381.1"/>
</dbReference>
<proteinExistence type="predicted"/>
<dbReference type="EMBL" id="JAHDTB010000006">
    <property type="protein sequence ID" value="MBW8287682.1"/>
    <property type="molecule type" value="Genomic_DNA"/>
</dbReference>
<accession>A0ABS7FC84</accession>